<dbReference type="SMART" id="SM00325">
    <property type="entry name" value="RhoGEF"/>
    <property type="match status" value="1"/>
</dbReference>
<dbReference type="CDD" id="cd11793">
    <property type="entry name" value="SH3_ephexin1_like"/>
    <property type="match status" value="1"/>
</dbReference>
<evidence type="ECO:0000256" key="1">
    <source>
        <dbReference type="ARBA" id="ARBA00022443"/>
    </source>
</evidence>
<dbReference type="SUPFAM" id="SSF50729">
    <property type="entry name" value="PH domain-like"/>
    <property type="match status" value="1"/>
</dbReference>
<evidence type="ECO:0000259" key="4">
    <source>
        <dbReference type="PROSITE" id="PS50002"/>
    </source>
</evidence>
<proteinExistence type="predicted"/>
<evidence type="ECO:0000256" key="3">
    <source>
        <dbReference type="SAM" id="MobiDB-lite"/>
    </source>
</evidence>
<dbReference type="GO" id="GO:0005085">
    <property type="term" value="F:guanyl-nucleotide exchange factor activity"/>
    <property type="evidence" value="ECO:0007669"/>
    <property type="project" value="InterPro"/>
</dbReference>
<feature type="compositionally biased region" description="Basic residues" evidence="3">
    <location>
        <begin position="775"/>
        <end position="790"/>
    </location>
</feature>
<dbReference type="Pfam" id="PF00621">
    <property type="entry name" value="RhoGEF"/>
    <property type="match status" value="1"/>
</dbReference>
<dbReference type="PRINTS" id="PR00452">
    <property type="entry name" value="SH3DOMAIN"/>
</dbReference>
<feature type="compositionally biased region" description="Polar residues" evidence="3">
    <location>
        <begin position="719"/>
        <end position="732"/>
    </location>
</feature>
<feature type="domain" description="DH" evidence="5">
    <location>
        <begin position="1079"/>
        <end position="1265"/>
    </location>
</feature>
<dbReference type="InterPro" id="IPR011993">
    <property type="entry name" value="PH-like_dom_sf"/>
</dbReference>
<accession>A0AAJ7RH91</accession>
<dbReference type="Gene3D" id="2.30.29.30">
    <property type="entry name" value="Pleckstrin-homology domain (PH domain)/Phosphotyrosine-binding domain (PTB)"/>
    <property type="match status" value="1"/>
</dbReference>
<dbReference type="CDD" id="cd00160">
    <property type="entry name" value="RhoGEF"/>
    <property type="match status" value="1"/>
</dbReference>
<dbReference type="SMART" id="SM00326">
    <property type="entry name" value="SH3"/>
    <property type="match status" value="1"/>
</dbReference>
<dbReference type="Gene3D" id="2.30.30.40">
    <property type="entry name" value="SH3 Domains"/>
    <property type="match status" value="1"/>
</dbReference>
<evidence type="ECO:0000256" key="2">
    <source>
        <dbReference type="PROSITE-ProRule" id="PRU00192"/>
    </source>
</evidence>
<evidence type="ECO:0000259" key="5">
    <source>
        <dbReference type="PROSITE" id="PS50010"/>
    </source>
</evidence>
<sequence length="1517" mass="170875">MAEETRCDIIPTRHIRSGASTQWKHRATRSSGKVHNVFLRETCIGTGNIANGVNVRLQVRQGFAKNGSRVQIQRIPETVPELLEQLLGIQNNENIAHKNSNRSKSIKKCCSNVQEDGRVGFKILDRAISNYPENKVSKVKNNIQIKSLERSPTKYVPDEVIIKSEKLDQHYEEFKNPLAIVNCGKRSDCDIKEPEQKNDELCSSVSQEKNNHEQKFENSDFKNDQKLFDTKKRSDLGFAKNVFNYVPMTSRTKSLKKLKKKTVSTDTLKTKSHSLKSLTISEPSNFVHIASATNSKLLNAGKTFASSQVTEVITHKEKCATLPLLVSTNPYSSIDFINLSSDDKSANNTKDIRLSEDSDKTNYVEIRSKEPLKRTYAIDKLSSSLEKIQIDKREVDQIYECISRFSTGNTASALLPSLDATANSLPLNLNQESNINTDSASPISTNCEGSEEKIYETVFQSSSASSSSPVNVSTPVGVNSILHHYTEAESHYADLNLTTVNSALVIRANSSFLWGSMTTGRSGVCVNVQNVNSSAFDNKSPMTVLKSDDSSSKSNRELTNTVNNEDYDDVGLTDKFTNDYEYDDVGPPGDVIIAAEEIKNQESVNSATVKVNEKFKNYVSVNDDNEEVYDDVVVLNYDSTGNLSSSSTQAESSSYMTPYLVTRKASFRHKDQEVVLRNAETQYLIVNNEYSSVEDEPEAGLYDDIDLLSQERVNSLYAGSSAGSQLGSTSNGKDSEWEDLDDTPPALPLPRRNGPRVIGEVQNITLKKKLGPRWYRNVRKQRSKTSRKSSTKSLNQVTQDSISVDATSDDSNYETLYSSQVDEFSTDSESESFNKEQNLTSTGILYEKRNYCNNNNDNKLDVRKNSEVKVDEAPLRPTPPTPREPSITQTLGRRMKILRRTWSFTKGSLGRMRKRTEPETSFDETPVKQQNINDARKYFSFKKHFRKSITGLSTFYLENSTDSNYLREEAPTKEEIYANANLYTRAGLWKDDNQSVEDDVSTPDHYSVLAEEPLYQFYAAAVARVAFESDSDGYEEVNDVTPSPATTDLGKPGHRTLWCQTPQVIHSGLLQRLTMEERKIQEAKFEILTSEASYLNSLRVLENEFASNYELNNEILTTLERNKLFGGLSAVRMTSEKLLTDLENIWRDDPLLGDLPDALLKHAEKCSTTYIQYCSNQVTIDTVLKELRTRKGSKFVEVISNIEAHPACQSLSLHSFLMLPMQRITRLPLLADAVLSKLPTEHTERSVWESVLARLTQVVADCNEGARVAGQRVEMDALARKLEYSAKVTPVSLRDKYLVRSGAVVQLSGRTDAEYRLTFGKKFHKTPLYIFLLTDYLLVSKPKISAHDETYTVIDTCKRNLVALETASEDSLFAGRNAMILTLLENYQGREAEYVVTCDSDTERQRWLDAVSSPKSELVGERLYESWDCPQVMALYSYSPRQPDELALQPGDVINVLRKMIDGWHHGEKLLDGEQGWFPGNYTKEVASEHVRARNLRQRHRILALSGNILQRRAKRV</sequence>
<evidence type="ECO:0000313" key="6">
    <source>
        <dbReference type="Proteomes" id="UP000694920"/>
    </source>
</evidence>
<dbReference type="InterPro" id="IPR036028">
    <property type="entry name" value="SH3-like_dom_sf"/>
</dbReference>
<dbReference type="CDD" id="cd01221">
    <property type="entry name" value="PH_ephexin"/>
    <property type="match status" value="1"/>
</dbReference>
<feature type="domain" description="SH3" evidence="4">
    <location>
        <begin position="1427"/>
        <end position="1488"/>
    </location>
</feature>
<dbReference type="InterPro" id="IPR001452">
    <property type="entry name" value="SH3_domain"/>
</dbReference>
<gene>
    <name evidence="7" type="primary">LOC107267462</name>
</gene>
<dbReference type="SUPFAM" id="SSF50044">
    <property type="entry name" value="SH3-domain"/>
    <property type="match status" value="1"/>
</dbReference>
<dbReference type="PANTHER" id="PTHR12845:SF5">
    <property type="entry name" value="EPHEXIN, ISOFORM D"/>
    <property type="match status" value="1"/>
</dbReference>
<dbReference type="RefSeq" id="XP_024940589.1">
    <property type="nucleotide sequence ID" value="XM_025084821.1"/>
</dbReference>
<reference evidence="7" key="1">
    <citation type="submission" date="2025-08" db="UniProtKB">
        <authorList>
            <consortium name="RefSeq"/>
        </authorList>
    </citation>
    <scope>IDENTIFICATION</scope>
</reference>
<dbReference type="InterPro" id="IPR000219">
    <property type="entry name" value="DH_dom"/>
</dbReference>
<dbReference type="InterPro" id="IPR047270">
    <property type="entry name" value="PH_ephexin"/>
</dbReference>
<keyword evidence="1 2" id="KW-0728">SH3 domain</keyword>
<dbReference type="PROSITE" id="PS50002">
    <property type="entry name" value="SH3"/>
    <property type="match status" value="1"/>
</dbReference>
<feature type="region of interest" description="Disordered" evidence="3">
    <location>
        <begin position="775"/>
        <end position="809"/>
    </location>
</feature>
<keyword evidence="6" id="KW-1185">Reference proteome</keyword>
<dbReference type="Gene3D" id="1.20.900.10">
    <property type="entry name" value="Dbl homology (DH) domain"/>
    <property type="match status" value="1"/>
</dbReference>
<dbReference type="InterPro" id="IPR047271">
    <property type="entry name" value="Ephexin-like"/>
</dbReference>
<name>A0AAJ7RH91_CEPCN</name>
<feature type="region of interest" description="Disordered" evidence="3">
    <location>
        <begin position="719"/>
        <end position="760"/>
    </location>
</feature>
<protein>
    <submittedName>
        <fullName evidence="7">Uncharacterized protein LOC107267462 isoform X2</fullName>
    </submittedName>
</protein>
<dbReference type="GeneID" id="107267462"/>
<dbReference type="PROSITE" id="PS50010">
    <property type="entry name" value="DH_2"/>
    <property type="match status" value="1"/>
</dbReference>
<evidence type="ECO:0000313" key="7">
    <source>
        <dbReference type="RefSeq" id="XP_024940589.1"/>
    </source>
</evidence>
<dbReference type="PANTHER" id="PTHR12845">
    <property type="entry name" value="GUANINE NUCLEOTIDE EXCHANGE FACTOR"/>
    <property type="match status" value="1"/>
</dbReference>
<dbReference type="CTD" id="39900"/>
<dbReference type="Proteomes" id="UP000694920">
    <property type="component" value="Unplaced"/>
</dbReference>
<dbReference type="Pfam" id="PF00018">
    <property type="entry name" value="SH3_1"/>
    <property type="match status" value="1"/>
</dbReference>
<feature type="compositionally biased region" description="Polar residues" evidence="3">
    <location>
        <begin position="794"/>
        <end position="806"/>
    </location>
</feature>
<organism evidence="6 7">
    <name type="scientific">Cephus cinctus</name>
    <name type="common">Wheat stem sawfly</name>
    <dbReference type="NCBI Taxonomy" id="211228"/>
    <lineage>
        <taxon>Eukaryota</taxon>
        <taxon>Metazoa</taxon>
        <taxon>Ecdysozoa</taxon>
        <taxon>Arthropoda</taxon>
        <taxon>Hexapoda</taxon>
        <taxon>Insecta</taxon>
        <taxon>Pterygota</taxon>
        <taxon>Neoptera</taxon>
        <taxon>Endopterygota</taxon>
        <taxon>Hymenoptera</taxon>
        <taxon>Cephoidea</taxon>
        <taxon>Cephidae</taxon>
        <taxon>Cephus</taxon>
    </lineage>
</organism>
<dbReference type="InterPro" id="IPR035899">
    <property type="entry name" value="DBL_dom_sf"/>
</dbReference>
<dbReference type="SUPFAM" id="SSF48065">
    <property type="entry name" value="DBL homology domain (DH-domain)"/>
    <property type="match status" value="1"/>
</dbReference>